<keyword evidence="2" id="KW-1185">Reference proteome</keyword>
<dbReference type="Proteomes" id="UP001652660">
    <property type="component" value="Chromosome 6e"/>
</dbReference>
<evidence type="ECO:0000313" key="2">
    <source>
        <dbReference type="Proteomes" id="UP001652660"/>
    </source>
</evidence>
<name>A0ABM4UYR2_COFAR</name>
<reference evidence="3" key="1">
    <citation type="submission" date="2025-08" db="UniProtKB">
        <authorList>
            <consortium name="RefSeq"/>
        </authorList>
    </citation>
    <scope>IDENTIFICATION</scope>
    <source>
        <tissue evidence="3">Leaves</tissue>
    </source>
</reference>
<dbReference type="SUPFAM" id="SSF56672">
    <property type="entry name" value="DNA/RNA polymerases"/>
    <property type="match status" value="1"/>
</dbReference>
<dbReference type="PANTHER" id="PTHR46890">
    <property type="entry name" value="NON-LTR RETROLELEMENT REVERSE TRANSCRIPTASE-LIKE PROTEIN-RELATED"/>
    <property type="match status" value="1"/>
</dbReference>
<organism evidence="2 3">
    <name type="scientific">Coffea arabica</name>
    <name type="common">Arabian coffee</name>
    <dbReference type="NCBI Taxonomy" id="13443"/>
    <lineage>
        <taxon>Eukaryota</taxon>
        <taxon>Viridiplantae</taxon>
        <taxon>Streptophyta</taxon>
        <taxon>Embryophyta</taxon>
        <taxon>Tracheophyta</taxon>
        <taxon>Spermatophyta</taxon>
        <taxon>Magnoliopsida</taxon>
        <taxon>eudicotyledons</taxon>
        <taxon>Gunneridae</taxon>
        <taxon>Pentapetalae</taxon>
        <taxon>asterids</taxon>
        <taxon>lamiids</taxon>
        <taxon>Gentianales</taxon>
        <taxon>Rubiaceae</taxon>
        <taxon>Ixoroideae</taxon>
        <taxon>Gardenieae complex</taxon>
        <taxon>Bertiereae - Coffeeae clade</taxon>
        <taxon>Coffeeae</taxon>
        <taxon>Coffea</taxon>
    </lineage>
</organism>
<dbReference type="InterPro" id="IPR052343">
    <property type="entry name" value="Retrotransposon-Effector_Assoc"/>
</dbReference>
<accession>A0ABM4UYR2</accession>
<dbReference type="InterPro" id="IPR000477">
    <property type="entry name" value="RT_dom"/>
</dbReference>
<proteinExistence type="predicted"/>
<dbReference type="GeneID" id="140009973"/>
<protein>
    <submittedName>
        <fullName evidence="3">Secreted RxLR effector protein 78-like</fullName>
    </submittedName>
</protein>
<dbReference type="RefSeq" id="XP_071912425.1">
    <property type="nucleotide sequence ID" value="XM_072056324.1"/>
</dbReference>
<dbReference type="PROSITE" id="PS50878">
    <property type="entry name" value="RT_POL"/>
    <property type="match status" value="1"/>
</dbReference>
<gene>
    <name evidence="3" type="primary">LOC140009973</name>
</gene>
<dbReference type="PANTHER" id="PTHR46890:SF28">
    <property type="entry name" value="REVERSE TRANSCRIPTASE DOMAIN-CONTAINING PROTEIN"/>
    <property type="match status" value="1"/>
</dbReference>
<dbReference type="Pfam" id="PF00078">
    <property type="entry name" value="RVT_1"/>
    <property type="match status" value="1"/>
</dbReference>
<evidence type="ECO:0000259" key="1">
    <source>
        <dbReference type="PROSITE" id="PS50878"/>
    </source>
</evidence>
<dbReference type="InterPro" id="IPR043502">
    <property type="entry name" value="DNA/RNA_pol_sf"/>
</dbReference>
<sequence>MAKAYDRVSWNFLMQVMRKFGFGERWIDMIWRLVSSVWFSVIINGTPKGFFTSSKDLHQGDPISPVLFILRAEVLSRSLNALLADRRFVPFKVPRSCPNISPLAYADDVMIFTSGLKRSLKMVLCAVEAYCNVSGQ</sequence>
<evidence type="ECO:0000313" key="3">
    <source>
        <dbReference type="RefSeq" id="XP_071912425.1"/>
    </source>
</evidence>
<feature type="domain" description="Reverse transcriptase" evidence="1">
    <location>
        <begin position="1"/>
        <end position="136"/>
    </location>
</feature>